<accession>A0A4Y7PUI8</accession>
<evidence type="ECO:0000313" key="1">
    <source>
        <dbReference type="EMBL" id="TDL18200.1"/>
    </source>
</evidence>
<proteinExistence type="predicted"/>
<dbReference type="EMBL" id="ML170211">
    <property type="protein sequence ID" value="TDL18200.1"/>
    <property type="molecule type" value="Genomic_DNA"/>
</dbReference>
<dbReference type="Proteomes" id="UP000294933">
    <property type="component" value="Unassembled WGS sequence"/>
</dbReference>
<dbReference type="AlphaFoldDB" id="A0A4Y7PUI8"/>
<name>A0A4Y7PUI8_9AGAM</name>
<gene>
    <name evidence="1" type="ORF">BD410DRAFT_793512</name>
</gene>
<dbReference type="VEuPathDB" id="FungiDB:BD410DRAFT_793512"/>
<evidence type="ECO:0000313" key="2">
    <source>
        <dbReference type="Proteomes" id="UP000294933"/>
    </source>
</evidence>
<reference evidence="1 2" key="1">
    <citation type="submission" date="2018-06" db="EMBL/GenBank/DDBJ databases">
        <title>A transcriptomic atlas of mushroom development highlights an independent origin of complex multicellularity.</title>
        <authorList>
            <consortium name="DOE Joint Genome Institute"/>
            <person name="Krizsan K."/>
            <person name="Almasi E."/>
            <person name="Merenyi Z."/>
            <person name="Sahu N."/>
            <person name="Viragh M."/>
            <person name="Koszo T."/>
            <person name="Mondo S."/>
            <person name="Kiss B."/>
            <person name="Balint B."/>
            <person name="Kues U."/>
            <person name="Barry K."/>
            <person name="Hegedus J.C."/>
            <person name="Henrissat B."/>
            <person name="Johnson J."/>
            <person name="Lipzen A."/>
            <person name="Ohm R."/>
            <person name="Nagy I."/>
            <person name="Pangilinan J."/>
            <person name="Yan J."/>
            <person name="Xiong Y."/>
            <person name="Grigoriev I.V."/>
            <person name="Hibbett D.S."/>
            <person name="Nagy L.G."/>
        </authorList>
    </citation>
    <scope>NUCLEOTIDE SEQUENCE [LARGE SCALE GENOMIC DNA]</scope>
    <source>
        <strain evidence="1 2">SZMC22713</strain>
    </source>
</reference>
<protein>
    <submittedName>
        <fullName evidence="1">Uncharacterized protein</fullName>
    </submittedName>
</protein>
<keyword evidence="2" id="KW-1185">Reference proteome</keyword>
<organism evidence="1 2">
    <name type="scientific">Rickenella mellea</name>
    <dbReference type="NCBI Taxonomy" id="50990"/>
    <lineage>
        <taxon>Eukaryota</taxon>
        <taxon>Fungi</taxon>
        <taxon>Dikarya</taxon>
        <taxon>Basidiomycota</taxon>
        <taxon>Agaricomycotina</taxon>
        <taxon>Agaricomycetes</taxon>
        <taxon>Hymenochaetales</taxon>
        <taxon>Rickenellaceae</taxon>
        <taxon>Rickenella</taxon>
    </lineage>
</organism>
<sequence length="64" mass="7273">MKWKFYDIKWNIQDLGTGTQSIANLTNARYANCAFRSVAGDPIFGRASLQPFKITESRVQGQYV</sequence>